<dbReference type="STRING" id="2656787.A0A370U1D1"/>
<dbReference type="RefSeq" id="XP_031874237.1">
    <property type="nucleotide sequence ID" value="XM_032010183.1"/>
</dbReference>
<feature type="region of interest" description="Disordered" evidence="1">
    <location>
        <begin position="86"/>
        <end position="140"/>
    </location>
</feature>
<keyword evidence="3" id="KW-1185">Reference proteome</keyword>
<dbReference type="GeneID" id="43594409"/>
<comment type="caution">
    <text evidence="2">The sequence shown here is derived from an EMBL/GenBank/DDBJ whole genome shotgun (WGS) entry which is preliminary data.</text>
</comment>
<dbReference type="EMBL" id="NPIC01000001">
    <property type="protein sequence ID" value="RDL41581.1"/>
    <property type="molecule type" value="Genomic_DNA"/>
</dbReference>
<accession>A0A370U1D1</accession>
<proteinExistence type="predicted"/>
<sequence>MASLSLYPMETPLASTNVDCYCANYYSSTNCHNTVPKFGDRCPRCVDQLPTPHFCSFSSHPTPACLQKEAPSEDIGYFQVVPGARGGGDYPSIDTETGRKGSSDSDVAMNPTVECIEDINDPEAGPVTQRVRGMGSETGL</sequence>
<organism evidence="2 3">
    <name type="scientific">Venustampulla echinocandica</name>
    <dbReference type="NCBI Taxonomy" id="2656787"/>
    <lineage>
        <taxon>Eukaryota</taxon>
        <taxon>Fungi</taxon>
        <taxon>Dikarya</taxon>
        <taxon>Ascomycota</taxon>
        <taxon>Pezizomycotina</taxon>
        <taxon>Leotiomycetes</taxon>
        <taxon>Helotiales</taxon>
        <taxon>Pleuroascaceae</taxon>
        <taxon>Venustampulla</taxon>
    </lineage>
</organism>
<evidence type="ECO:0000256" key="1">
    <source>
        <dbReference type="SAM" id="MobiDB-lite"/>
    </source>
</evidence>
<name>A0A370U1D1_9HELO</name>
<dbReference type="AlphaFoldDB" id="A0A370U1D1"/>
<evidence type="ECO:0000313" key="2">
    <source>
        <dbReference type="EMBL" id="RDL41581.1"/>
    </source>
</evidence>
<protein>
    <submittedName>
        <fullName evidence="2">Uncharacterized protein</fullName>
    </submittedName>
</protein>
<evidence type="ECO:0000313" key="3">
    <source>
        <dbReference type="Proteomes" id="UP000254866"/>
    </source>
</evidence>
<dbReference type="OrthoDB" id="5234231at2759"/>
<reference evidence="2 3" key="1">
    <citation type="journal article" date="2018" name="IMA Fungus">
        <title>IMA Genome-F 9: Draft genome sequence of Annulohypoxylon stygium, Aspergillus mulundensis, Berkeleyomyces basicola (syn. Thielaviopsis basicola), Ceratocystis smalleyi, two Cercospora beticola strains, Coleophoma cylindrospora, Fusarium fracticaudum, Phialophora cf. hyalina, and Morchella septimelata.</title>
        <authorList>
            <person name="Wingfield B.D."/>
            <person name="Bills G.F."/>
            <person name="Dong Y."/>
            <person name="Huang W."/>
            <person name="Nel W.J."/>
            <person name="Swalarsk-Parry B.S."/>
            <person name="Vaghefi N."/>
            <person name="Wilken P.M."/>
            <person name="An Z."/>
            <person name="de Beer Z.W."/>
            <person name="De Vos L."/>
            <person name="Chen L."/>
            <person name="Duong T.A."/>
            <person name="Gao Y."/>
            <person name="Hammerbacher A."/>
            <person name="Kikkert J.R."/>
            <person name="Li Y."/>
            <person name="Li H."/>
            <person name="Li K."/>
            <person name="Li Q."/>
            <person name="Liu X."/>
            <person name="Ma X."/>
            <person name="Naidoo K."/>
            <person name="Pethybridge S.J."/>
            <person name="Sun J."/>
            <person name="Steenkamp E.T."/>
            <person name="van der Nest M.A."/>
            <person name="van Wyk S."/>
            <person name="Wingfield M.J."/>
            <person name="Xiong C."/>
            <person name="Yue Q."/>
            <person name="Zhang X."/>
        </authorList>
    </citation>
    <scope>NUCLEOTIDE SEQUENCE [LARGE SCALE GENOMIC DNA]</scope>
    <source>
        <strain evidence="2 3">BP 5553</strain>
    </source>
</reference>
<dbReference type="Proteomes" id="UP000254866">
    <property type="component" value="Unassembled WGS sequence"/>
</dbReference>
<gene>
    <name evidence="2" type="ORF">BP5553_01560</name>
</gene>